<dbReference type="PANTHER" id="PTHR43711:SF1">
    <property type="entry name" value="HISTIDINE KINASE 1"/>
    <property type="match status" value="1"/>
</dbReference>
<evidence type="ECO:0000313" key="10">
    <source>
        <dbReference type="Proteomes" id="UP000546257"/>
    </source>
</evidence>
<dbReference type="InterPro" id="IPR005467">
    <property type="entry name" value="His_kinase_dom"/>
</dbReference>
<dbReference type="PROSITE" id="PS50112">
    <property type="entry name" value="PAS"/>
    <property type="match status" value="2"/>
</dbReference>
<feature type="domain" description="Histidine kinase" evidence="7">
    <location>
        <begin position="263"/>
        <end position="451"/>
    </location>
</feature>
<dbReference type="RefSeq" id="WP_185191793.1">
    <property type="nucleotide sequence ID" value="NZ_JACKXD010000001.1"/>
</dbReference>
<dbReference type="InterPro" id="IPR004358">
    <property type="entry name" value="Sig_transdc_His_kin-like_C"/>
</dbReference>
<dbReference type="InterPro" id="IPR036097">
    <property type="entry name" value="HisK_dim/P_sf"/>
</dbReference>
<dbReference type="GO" id="GO:0000155">
    <property type="term" value="F:phosphorelay sensor kinase activity"/>
    <property type="evidence" value="ECO:0007669"/>
    <property type="project" value="InterPro"/>
</dbReference>
<dbReference type="EC" id="2.7.13.3" evidence="2"/>
<dbReference type="Pfam" id="PF00512">
    <property type="entry name" value="HisKA"/>
    <property type="match status" value="1"/>
</dbReference>
<dbReference type="SMART" id="SM00091">
    <property type="entry name" value="PAS"/>
    <property type="match status" value="2"/>
</dbReference>
<dbReference type="NCBIfam" id="TIGR00229">
    <property type="entry name" value="sensory_box"/>
    <property type="match status" value="2"/>
</dbReference>
<keyword evidence="3" id="KW-0597">Phosphoprotein</keyword>
<dbReference type="InterPro" id="IPR050736">
    <property type="entry name" value="Sensor_HK_Regulatory"/>
</dbReference>
<evidence type="ECO:0000256" key="3">
    <source>
        <dbReference type="ARBA" id="ARBA00022553"/>
    </source>
</evidence>
<dbReference type="SMART" id="SM00387">
    <property type="entry name" value="HATPase_c"/>
    <property type="match status" value="1"/>
</dbReference>
<organism evidence="9 10">
    <name type="scientific">Halobellus ruber</name>
    <dbReference type="NCBI Taxonomy" id="2761102"/>
    <lineage>
        <taxon>Archaea</taxon>
        <taxon>Methanobacteriati</taxon>
        <taxon>Methanobacteriota</taxon>
        <taxon>Stenosarchaea group</taxon>
        <taxon>Halobacteria</taxon>
        <taxon>Halobacteriales</taxon>
        <taxon>Haloferacaceae</taxon>
        <taxon>Halobellus</taxon>
    </lineage>
</organism>
<dbReference type="InterPro" id="IPR036890">
    <property type="entry name" value="HATPase_C_sf"/>
</dbReference>
<dbReference type="CDD" id="cd00075">
    <property type="entry name" value="HATPase"/>
    <property type="match status" value="1"/>
</dbReference>
<dbReference type="CDD" id="cd00082">
    <property type="entry name" value="HisKA"/>
    <property type="match status" value="1"/>
</dbReference>
<dbReference type="SUPFAM" id="SSF47384">
    <property type="entry name" value="Homodimeric domain of signal transducing histidine kinase"/>
    <property type="match status" value="1"/>
</dbReference>
<dbReference type="InterPro" id="IPR001610">
    <property type="entry name" value="PAC"/>
</dbReference>
<dbReference type="Gene3D" id="3.30.565.10">
    <property type="entry name" value="Histidine kinase-like ATPase, C-terminal domain"/>
    <property type="match status" value="1"/>
</dbReference>
<dbReference type="Pfam" id="PF13426">
    <property type="entry name" value="PAS_9"/>
    <property type="match status" value="2"/>
</dbReference>
<evidence type="ECO:0000256" key="2">
    <source>
        <dbReference type="ARBA" id="ARBA00012438"/>
    </source>
</evidence>
<evidence type="ECO:0000256" key="1">
    <source>
        <dbReference type="ARBA" id="ARBA00000085"/>
    </source>
</evidence>
<feature type="domain" description="PAS" evidence="8">
    <location>
        <begin position="7"/>
        <end position="51"/>
    </location>
</feature>
<keyword evidence="5" id="KW-0418">Kinase</keyword>
<reference evidence="9 10" key="1">
    <citation type="submission" date="2020-08" db="EMBL/GenBank/DDBJ databases">
        <authorList>
            <person name="Seo M.-J."/>
        </authorList>
    </citation>
    <scope>NUCLEOTIDE SEQUENCE [LARGE SCALE GENOMIC DNA]</scope>
    <source>
        <strain evidence="9 10">MBLA0160</strain>
    </source>
</reference>
<comment type="catalytic activity">
    <reaction evidence="1">
        <text>ATP + protein L-histidine = ADP + protein N-phospho-L-histidine.</text>
        <dbReference type="EC" id="2.7.13.3"/>
    </reaction>
</comment>
<evidence type="ECO:0000259" key="8">
    <source>
        <dbReference type="PROSITE" id="PS50112"/>
    </source>
</evidence>
<dbReference type="Gene3D" id="1.10.287.130">
    <property type="match status" value="1"/>
</dbReference>
<dbReference type="Pfam" id="PF02518">
    <property type="entry name" value="HATPase_c"/>
    <property type="match status" value="1"/>
</dbReference>
<sequence length="457" mass="50908">MGDHGRAPEPHRTILDTVPDMVYALDTEFRFRFVNDALVTVTGYDREELLGAHASVVFDERAIAEGQWNRERIRAGDVEFGCLEVELETAAGDRIPCEVRGQTVPEHSHGLGDGTVGVIRNISDRKEREQELQARSAAMKASTDGMAILDEDGTYRFVNQAHADIYGYSSPEEFVGETWRLCYSADELDRFDGTVMPKLRDEGEWRGEAVGTRKDGSTFPQELSLSLTDDGRTICVVRDVTERKRRERELERKTEQLDDFAGVVSHDLRNPLHVAQGRLDLAQEESESEHLDKAADAIDRCFTLIDDLLTLAREGMRVGETDPVDLDNVALDCWQTVETEDATLTVETGRTVRADPNRLRELLENLLRNAVKHGGEDVTVTVDDHDDGFYVADDGSGIPDGKRDRIFEAGYSTADEGTGFGLEIVERIAEAHGWDVRVTESEAGGARFVFTSVNSPE</sequence>
<dbReference type="Gene3D" id="3.30.450.20">
    <property type="entry name" value="PAS domain"/>
    <property type="match status" value="2"/>
</dbReference>
<evidence type="ECO:0000256" key="6">
    <source>
        <dbReference type="ARBA" id="ARBA00023012"/>
    </source>
</evidence>
<dbReference type="SUPFAM" id="SSF55785">
    <property type="entry name" value="PYP-like sensor domain (PAS domain)"/>
    <property type="match status" value="2"/>
</dbReference>
<gene>
    <name evidence="9" type="ORF">H5V44_03860</name>
</gene>
<dbReference type="PRINTS" id="PR00344">
    <property type="entry name" value="BCTRLSENSOR"/>
</dbReference>
<comment type="caution">
    <text evidence="9">The sequence shown here is derived from an EMBL/GenBank/DDBJ whole genome shotgun (WGS) entry which is preliminary data.</text>
</comment>
<evidence type="ECO:0000256" key="5">
    <source>
        <dbReference type="ARBA" id="ARBA00022777"/>
    </source>
</evidence>
<name>A0A7J9SFE0_9EURY</name>
<dbReference type="EMBL" id="JACKXD010000001">
    <property type="protein sequence ID" value="MBB6645438.1"/>
    <property type="molecule type" value="Genomic_DNA"/>
</dbReference>
<protein>
    <recommendedName>
        <fullName evidence="2">histidine kinase</fullName>
        <ecNumber evidence="2">2.7.13.3</ecNumber>
    </recommendedName>
</protein>
<dbReference type="PROSITE" id="PS50109">
    <property type="entry name" value="HIS_KIN"/>
    <property type="match status" value="1"/>
</dbReference>
<evidence type="ECO:0000313" key="9">
    <source>
        <dbReference type="EMBL" id="MBB6645438.1"/>
    </source>
</evidence>
<dbReference type="AlphaFoldDB" id="A0A7J9SFE0"/>
<dbReference type="InterPro" id="IPR003661">
    <property type="entry name" value="HisK_dim/P_dom"/>
</dbReference>
<dbReference type="SMART" id="SM00388">
    <property type="entry name" value="HisKA"/>
    <property type="match status" value="1"/>
</dbReference>
<dbReference type="SUPFAM" id="SSF55874">
    <property type="entry name" value="ATPase domain of HSP90 chaperone/DNA topoisomerase II/histidine kinase"/>
    <property type="match status" value="1"/>
</dbReference>
<dbReference type="InterPro" id="IPR000014">
    <property type="entry name" value="PAS"/>
</dbReference>
<dbReference type="SMART" id="SM00086">
    <property type="entry name" value="PAC"/>
    <property type="match status" value="2"/>
</dbReference>
<accession>A0A7J9SFE0</accession>
<evidence type="ECO:0000256" key="4">
    <source>
        <dbReference type="ARBA" id="ARBA00022679"/>
    </source>
</evidence>
<keyword evidence="4" id="KW-0808">Transferase</keyword>
<dbReference type="PANTHER" id="PTHR43711">
    <property type="entry name" value="TWO-COMPONENT HISTIDINE KINASE"/>
    <property type="match status" value="1"/>
</dbReference>
<dbReference type="InterPro" id="IPR035965">
    <property type="entry name" value="PAS-like_dom_sf"/>
</dbReference>
<dbReference type="InterPro" id="IPR003594">
    <property type="entry name" value="HATPase_dom"/>
</dbReference>
<proteinExistence type="predicted"/>
<dbReference type="Proteomes" id="UP000546257">
    <property type="component" value="Unassembled WGS sequence"/>
</dbReference>
<keyword evidence="10" id="KW-1185">Reference proteome</keyword>
<keyword evidence="6" id="KW-0902">Two-component regulatory system</keyword>
<dbReference type="CDD" id="cd00130">
    <property type="entry name" value="PAS"/>
    <property type="match status" value="2"/>
</dbReference>
<feature type="domain" description="PAS" evidence="8">
    <location>
        <begin position="131"/>
        <end position="172"/>
    </location>
</feature>
<evidence type="ECO:0000259" key="7">
    <source>
        <dbReference type="PROSITE" id="PS50109"/>
    </source>
</evidence>